<keyword evidence="2" id="KW-1185">Reference proteome</keyword>
<reference evidence="1" key="1">
    <citation type="submission" date="2022-11" db="EMBL/GenBank/DDBJ databases">
        <title>Genome Resource of Sclerotinia nivalis Strain SnTB1, a Plant Pathogen Isolated from American Ginseng.</title>
        <authorList>
            <person name="Fan S."/>
        </authorList>
    </citation>
    <scope>NUCLEOTIDE SEQUENCE</scope>
    <source>
        <strain evidence="1">SnTB1</strain>
    </source>
</reference>
<sequence length="555" mass="63263">MEEIKRTSPITIYYLPSQSWNENKLEFSTDSLDSSLSYAPQKKDMSQIIKEVDRHLYGLSSQEIIATNQSRDTVLSINSFSTFPTKKDVLPVQDQQFCELYNNKLQRPLVAFLLSSIPDEYEWTMNVFRLGFKGIPSSNPIPIVIHLLIETPGFFTNNEAAAIKILQGMEQVIQQETHDKICIDVCQIRESMLRSSSDDDNSVKLADRFKGLYHDNPYPGFSIGNQKSISAGSFTGFVYHENEIYGLTCRHVLFPKSNYPDSGSYKYEEENEKLKVCMPALMDHKATKQEIQENIDSYQDMIEGLEPALLKSSNPTTIKTKIENYESHKKKWVSYLSIATHYDLNVGHIYAAPEEWHRIPNYEGFLDWGLFSVDGLAPTDAEKEHNQIPLKPLTKFKKLPKGDDFSTTQLEDFNTKYQVLRKSEFLNIKNLQDSATPKRNTIYFKPASRTFDWKLCRFNEILATKKKSDREPSREYVYIGIESAVSAPGDSGSLICDIDIATNDNVAVLIPIAVIWGGEENHGGWTDVTYATPVSVVLKDIENFLGWDSGSVRFY</sequence>
<dbReference type="AlphaFoldDB" id="A0A9X0ANL6"/>
<evidence type="ECO:0000313" key="2">
    <source>
        <dbReference type="Proteomes" id="UP001152300"/>
    </source>
</evidence>
<comment type="caution">
    <text evidence="1">The sequence shown here is derived from an EMBL/GenBank/DDBJ whole genome shotgun (WGS) entry which is preliminary data.</text>
</comment>
<evidence type="ECO:0000313" key="1">
    <source>
        <dbReference type="EMBL" id="KAJ8064288.1"/>
    </source>
</evidence>
<dbReference type="Proteomes" id="UP001152300">
    <property type="component" value="Unassembled WGS sequence"/>
</dbReference>
<accession>A0A9X0ANL6</accession>
<dbReference type="EMBL" id="JAPEIS010000007">
    <property type="protein sequence ID" value="KAJ8064288.1"/>
    <property type="molecule type" value="Genomic_DNA"/>
</dbReference>
<name>A0A9X0ANL6_9HELO</name>
<proteinExistence type="predicted"/>
<organism evidence="1 2">
    <name type="scientific">Sclerotinia nivalis</name>
    <dbReference type="NCBI Taxonomy" id="352851"/>
    <lineage>
        <taxon>Eukaryota</taxon>
        <taxon>Fungi</taxon>
        <taxon>Dikarya</taxon>
        <taxon>Ascomycota</taxon>
        <taxon>Pezizomycotina</taxon>
        <taxon>Leotiomycetes</taxon>
        <taxon>Helotiales</taxon>
        <taxon>Sclerotiniaceae</taxon>
        <taxon>Sclerotinia</taxon>
    </lineage>
</organism>
<dbReference type="OrthoDB" id="5424209at2759"/>
<gene>
    <name evidence="1" type="ORF">OCU04_006634</name>
</gene>
<protein>
    <submittedName>
        <fullName evidence="1">Uncharacterized protein</fullName>
    </submittedName>
</protein>